<dbReference type="Gene3D" id="1.10.357.10">
    <property type="entry name" value="Tetracycline Repressor, domain 2"/>
    <property type="match status" value="1"/>
</dbReference>
<evidence type="ECO:0000313" key="4">
    <source>
        <dbReference type="EMBL" id="OSC41479.1"/>
    </source>
</evidence>
<feature type="DNA-binding region" description="H-T-H motif" evidence="2">
    <location>
        <begin position="34"/>
        <end position="53"/>
    </location>
</feature>
<comment type="caution">
    <text evidence="4">The sequence shown here is derived from an EMBL/GenBank/DDBJ whole genome shotgun (WGS) entry which is preliminary data.</text>
</comment>
<protein>
    <submittedName>
        <fullName evidence="4">TetR family transcriptional regulator</fullName>
    </submittedName>
</protein>
<dbReference type="Gene3D" id="1.10.10.60">
    <property type="entry name" value="Homeodomain-like"/>
    <property type="match status" value="1"/>
</dbReference>
<dbReference type="OrthoDB" id="3235020at2"/>
<dbReference type="AlphaFoldDB" id="A0A1X2LWE9"/>
<dbReference type="InterPro" id="IPR050624">
    <property type="entry name" value="HTH-type_Tx_Regulator"/>
</dbReference>
<feature type="domain" description="HTH tetR-type" evidence="3">
    <location>
        <begin position="11"/>
        <end position="71"/>
    </location>
</feature>
<dbReference type="RefSeq" id="WP_085324654.1">
    <property type="nucleotide sequence ID" value="NZ_NCXP01000007.1"/>
</dbReference>
<evidence type="ECO:0000313" key="5">
    <source>
        <dbReference type="Proteomes" id="UP000193247"/>
    </source>
</evidence>
<dbReference type="PANTHER" id="PTHR43479:SF11">
    <property type="entry name" value="ACREF_ENVCD OPERON REPRESSOR-RELATED"/>
    <property type="match status" value="1"/>
</dbReference>
<evidence type="ECO:0000259" key="3">
    <source>
        <dbReference type="PROSITE" id="PS50977"/>
    </source>
</evidence>
<dbReference type="Proteomes" id="UP000193247">
    <property type="component" value="Unassembled WGS sequence"/>
</dbReference>
<dbReference type="EMBL" id="NCXP01000007">
    <property type="protein sequence ID" value="OSC41479.1"/>
    <property type="molecule type" value="Genomic_DNA"/>
</dbReference>
<reference evidence="4 5" key="1">
    <citation type="submission" date="2017-04" db="EMBL/GenBank/DDBJ databases">
        <title>The new phylogeny of genus Mycobacterium.</title>
        <authorList>
            <person name="Tortoli E."/>
            <person name="Trovato A."/>
            <person name="Cirillo D.M."/>
        </authorList>
    </citation>
    <scope>NUCLEOTIDE SEQUENCE [LARGE SCALE GENOMIC DNA]</scope>
    <source>
        <strain evidence="4 5">TBL 1200985</strain>
    </source>
</reference>
<name>A0A1X2LWE9_9MYCO</name>
<proteinExistence type="predicted"/>
<gene>
    <name evidence="4" type="ORF">B8W66_08890</name>
</gene>
<dbReference type="PROSITE" id="PS01081">
    <property type="entry name" value="HTH_TETR_1"/>
    <property type="match status" value="1"/>
</dbReference>
<evidence type="ECO:0000256" key="2">
    <source>
        <dbReference type="PROSITE-ProRule" id="PRU00335"/>
    </source>
</evidence>
<dbReference type="PANTHER" id="PTHR43479">
    <property type="entry name" value="ACREF/ENVCD OPERON REPRESSOR-RELATED"/>
    <property type="match status" value="1"/>
</dbReference>
<dbReference type="SUPFAM" id="SSF46689">
    <property type="entry name" value="Homeodomain-like"/>
    <property type="match status" value="1"/>
</dbReference>
<sequence length="216" mass="23671">MVRPAHTARSERTREALRQAALVRFLAQGFEDTSAEQIASDAGVSLRTFYRHFRSKHDLLFADYDAGLHWFRAALDSRPADESIIDSVQSAIFSFPYDVDAVTKIAALRDTELDSGRIVRHIQQVQTDFADAIAAQLRRRRCAAQAAAHTPDARVRIAVTARCVAAAVFGAMEVWMVGSDRSLGELARVCHLALESVRSGITDAWLPETGAGSVSS</sequence>
<dbReference type="Pfam" id="PF00440">
    <property type="entry name" value="TetR_N"/>
    <property type="match status" value="1"/>
</dbReference>
<dbReference type="PROSITE" id="PS50977">
    <property type="entry name" value="HTH_TETR_2"/>
    <property type="match status" value="1"/>
</dbReference>
<dbReference type="PRINTS" id="PR00455">
    <property type="entry name" value="HTHTETR"/>
</dbReference>
<evidence type="ECO:0000256" key="1">
    <source>
        <dbReference type="ARBA" id="ARBA00023125"/>
    </source>
</evidence>
<keyword evidence="1 2" id="KW-0238">DNA-binding</keyword>
<accession>A0A1X2LWE9</accession>
<organism evidence="4 5">
    <name type="scientific">Mycobacterium decipiens</name>
    <dbReference type="NCBI Taxonomy" id="1430326"/>
    <lineage>
        <taxon>Bacteria</taxon>
        <taxon>Bacillati</taxon>
        <taxon>Actinomycetota</taxon>
        <taxon>Actinomycetes</taxon>
        <taxon>Mycobacteriales</taxon>
        <taxon>Mycobacteriaceae</taxon>
        <taxon>Mycobacterium</taxon>
    </lineage>
</organism>
<dbReference type="GO" id="GO:0003677">
    <property type="term" value="F:DNA binding"/>
    <property type="evidence" value="ECO:0007669"/>
    <property type="project" value="UniProtKB-UniRule"/>
</dbReference>
<keyword evidence="5" id="KW-1185">Reference proteome</keyword>
<dbReference type="InterPro" id="IPR023772">
    <property type="entry name" value="DNA-bd_HTH_TetR-type_CS"/>
</dbReference>
<dbReference type="InterPro" id="IPR009057">
    <property type="entry name" value="Homeodomain-like_sf"/>
</dbReference>
<dbReference type="STRING" id="1430326.B8W66_08890"/>
<dbReference type="InterPro" id="IPR001647">
    <property type="entry name" value="HTH_TetR"/>
</dbReference>